<organism evidence="1 2">
    <name type="scientific">Mesorhizobium marinum</name>
    <dbReference type="NCBI Taxonomy" id="3228790"/>
    <lineage>
        <taxon>Bacteria</taxon>
        <taxon>Pseudomonadati</taxon>
        <taxon>Pseudomonadota</taxon>
        <taxon>Alphaproteobacteria</taxon>
        <taxon>Hyphomicrobiales</taxon>
        <taxon>Phyllobacteriaceae</taxon>
        <taxon>Mesorhizobium</taxon>
    </lineage>
</organism>
<name>A0ABV3R0H7_9HYPH</name>
<dbReference type="Proteomes" id="UP001556196">
    <property type="component" value="Unassembled WGS sequence"/>
</dbReference>
<reference evidence="1 2" key="1">
    <citation type="submission" date="2024-06" db="EMBL/GenBank/DDBJ databases">
        <authorList>
            <person name="Tuo L."/>
        </authorList>
    </citation>
    <scope>NUCLEOTIDE SEQUENCE [LARGE SCALE GENOMIC DNA]</scope>
    <source>
        <strain evidence="1 2">ZMM04-5</strain>
    </source>
</reference>
<keyword evidence="2" id="KW-1185">Reference proteome</keyword>
<accession>A0ABV3R0H7</accession>
<protein>
    <submittedName>
        <fullName evidence="1">Cytoplasmic protein</fullName>
    </submittedName>
</protein>
<evidence type="ECO:0000313" key="2">
    <source>
        <dbReference type="Proteomes" id="UP001556196"/>
    </source>
</evidence>
<dbReference type="EMBL" id="JBFOCI010000003">
    <property type="protein sequence ID" value="MEW9806836.1"/>
    <property type="molecule type" value="Genomic_DNA"/>
</dbReference>
<dbReference type="RefSeq" id="WP_367723962.1">
    <property type="nucleotide sequence ID" value="NZ_JBFOCI010000003.1"/>
</dbReference>
<comment type="caution">
    <text evidence="1">The sequence shown here is derived from an EMBL/GenBank/DDBJ whole genome shotgun (WGS) entry which is preliminary data.</text>
</comment>
<gene>
    <name evidence="1" type="ORF">ABUE31_12665</name>
</gene>
<proteinExistence type="predicted"/>
<evidence type="ECO:0000313" key="1">
    <source>
        <dbReference type="EMBL" id="MEW9806836.1"/>
    </source>
</evidence>
<sequence length="107" mass="12156">MSQALREEISTFMSVREARHADARQLAALQIACHVDLAEALRADPSTRARIALRLQRLIERERQRGMRRHWSYDLNRHIALKQALDRLHSMAPEAASGKQTAPYGAA</sequence>